<gene>
    <name evidence="2" type="ORF">MRATA1EN1_LOCUS20268</name>
</gene>
<name>A0ABN8ZEA0_RANTA</name>
<dbReference type="EMBL" id="OX459966">
    <property type="protein sequence ID" value="CAI9171306.1"/>
    <property type="molecule type" value="Genomic_DNA"/>
</dbReference>
<organism evidence="2 3">
    <name type="scientific">Rangifer tarandus platyrhynchus</name>
    <name type="common">Svalbard reindeer</name>
    <dbReference type="NCBI Taxonomy" id="3082113"/>
    <lineage>
        <taxon>Eukaryota</taxon>
        <taxon>Metazoa</taxon>
        <taxon>Chordata</taxon>
        <taxon>Craniata</taxon>
        <taxon>Vertebrata</taxon>
        <taxon>Euteleostomi</taxon>
        <taxon>Mammalia</taxon>
        <taxon>Eutheria</taxon>
        <taxon>Laurasiatheria</taxon>
        <taxon>Artiodactyla</taxon>
        <taxon>Ruminantia</taxon>
        <taxon>Pecora</taxon>
        <taxon>Cervidae</taxon>
        <taxon>Odocoileinae</taxon>
        <taxon>Rangifer</taxon>
    </lineage>
</organism>
<keyword evidence="3" id="KW-1185">Reference proteome</keyword>
<protein>
    <submittedName>
        <fullName evidence="2">Uncharacterized protein</fullName>
    </submittedName>
</protein>
<feature type="region of interest" description="Disordered" evidence="1">
    <location>
        <begin position="23"/>
        <end position="60"/>
    </location>
</feature>
<dbReference type="Proteomes" id="UP001176941">
    <property type="component" value="Chromosome 30"/>
</dbReference>
<accession>A0ABN8ZEA0</accession>
<feature type="region of interest" description="Disordered" evidence="1">
    <location>
        <begin position="241"/>
        <end position="266"/>
    </location>
</feature>
<proteinExistence type="predicted"/>
<evidence type="ECO:0000313" key="3">
    <source>
        <dbReference type="Proteomes" id="UP001176941"/>
    </source>
</evidence>
<feature type="compositionally biased region" description="Low complexity" evidence="1">
    <location>
        <begin position="24"/>
        <end position="48"/>
    </location>
</feature>
<evidence type="ECO:0000256" key="1">
    <source>
        <dbReference type="SAM" id="MobiDB-lite"/>
    </source>
</evidence>
<evidence type="ECO:0000313" key="2">
    <source>
        <dbReference type="EMBL" id="CAI9171306.1"/>
    </source>
</evidence>
<reference evidence="2" key="1">
    <citation type="submission" date="2023-04" db="EMBL/GenBank/DDBJ databases">
        <authorList>
            <consortium name="ELIXIR-Norway"/>
        </authorList>
    </citation>
    <scope>NUCLEOTIDE SEQUENCE [LARGE SCALE GENOMIC DNA]</scope>
</reference>
<sequence length="266" mass="28547">MYVLLQRLASRWMRVRDSLGPRLGASGRADGGSAMSGRAGSSLGASSAGPGGRVPPGRERARLSPAAALLAPPSPQVFIHLICLFPFSSSSASFSSSSSSSSTTSSSAAATASSYISLAWLCVARSDKDNVPALTLQPPCLLLGFGEGEGGQQSQPQHLLHLLLFSSSWIILPGLPHLQPFPHFLSFFFPSPLPHVVVVIRKASRTPWCSGVLCGRRLSAFSLSVLLSLSLWLLIIQRETQREGGRERAREGKGEEREEERERGRE</sequence>